<keyword evidence="7" id="KW-0119">Carbohydrate metabolism</keyword>
<evidence type="ECO:0000256" key="2">
    <source>
        <dbReference type="ARBA" id="ARBA00005684"/>
    </source>
</evidence>
<keyword evidence="5" id="KW-0328">Glycosyltransferase</keyword>
<evidence type="ECO:0000256" key="4">
    <source>
        <dbReference type="ARBA" id="ARBA00020295"/>
    </source>
</evidence>
<comment type="caution">
    <text evidence="10">The sequence shown here is derived from an EMBL/GenBank/DDBJ whole genome shotgun (WGS) entry which is preliminary data.</text>
</comment>
<comment type="catalytic activity">
    <reaction evidence="1">
        <text>Transfers a segment of a (1-&gt;4)-alpha-D-glucan to a new position in an acceptor, which may be glucose or a (1-&gt;4)-alpha-D-glucan.</text>
        <dbReference type="EC" id="2.4.1.25"/>
    </reaction>
</comment>
<evidence type="ECO:0000313" key="11">
    <source>
        <dbReference type="Proteomes" id="UP000004986"/>
    </source>
</evidence>
<dbReference type="GO" id="GO:0004134">
    <property type="term" value="F:4-alpha-glucanotransferase activity"/>
    <property type="evidence" value="ECO:0007669"/>
    <property type="project" value="UniProtKB-EC"/>
</dbReference>
<feature type="non-terminal residue" evidence="10">
    <location>
        <position position="246"/>
    </location>
</feature>
<evidence type="ECO:0000256" key="6">
    <source>
        <dbReference type="ARBA" id="ARBA00022679"/>
    </source>
</evidence>
<keyword evidence="11" id="KW-1185">Reference proteome</keyword>
<evidence type="ECO:0000256" key="8">
    <source>
        <dbReference type="ARBA" id="ARBA00031423"/>
    </source>
</evidence>
<evidence type="ECO:0000256" key="5">
    <source>
        <dbReference type="ARBA" id="ARBA00022676"/>
    </source>
</evidence>
<dbReference type="InterPro" id="IPR003385">
    <property type="entry name" value="Glyco_hydro_77"/>
</dbReference>
<protein>
    <recommendedName>
        <fullName evidence="4">4-alpha-glucanotransferase</fullName>
        <ecNumber evidence="3">2.4.1.25</ecNumber>
    </recommendedName>
    <alternativeName>
        <fullName evidence="8">Amylomaltase</fullName>
    </alternativeName>
    <alternativeName>
        <fullName evidence="9">Disproportionating enzyme</fullName>
    </alternativeName>
</protein>
<dbReference type="InterPro" id="IPR017853">
    <property type="entry name" value="GH"/>
</dbReference>
<gene>
    <name evidence="10" type="ORF">PSYPI_35570</name>
</gene>
<accession>F3GJQ0</accession>
<feature type="non-terminal residue" evidence="10">
    <location>
        <position position="1"/>
    </location>
</feature>
<dbReference type="EC" id="2.4.1.25" evidence="3"/>
<dbReference type="EMBL" id="AEAI01002131">
    <property type="protein sequence ID" value="EGH47303.1"/>
    <property type="molecule type" value="Genomic_DNA"/>
</dbReference>
<keyword evidence="6 10" id="KW-0808">Transferase</keyword>
<evidence type="ECO:0000256" key="1">
    <source>
        <dbReference type="ARBA" id="ARBA00000439"/>
    </source>
</evidence>
<organism evidence="10 11">
    <name type="scientific">Pseudomonas syringae pv. pisi str. 1704B</name>
    <dbReference type="NCBI Taxonomy" id="629263"/>
    <lineage>
        <taxon>Bacteria</taxon>
        <taxon>Pseudomonadati</taxon>
        <taxon>Pseudomonadota</taxon>
        <taxon>Gammaproteobacteria</taxon>
        <taxon>Pseudomonadales</taxon>
        <taxon>Pseudomonadaceae</taxon>
        <taxon>Pseudomonas</taxon>
        <taxon>Pseudomonas syringae</taxon>
    </lineage>
</organism>
<evidence type="ECO:0000256" key="7">
    <source>
        <dbReference type="ARBA" id="ARBA00023277"/>
    </source>
</evidence>
<evidence type="ECO:0000313" key="10">
    <source>
        <dbReference type="EMBL" id="EGH47303.1"/>
    </source>
</evidence>
<dbReference type="GO" id="GO:0005975">
    <property type="term" value="P:carbohydrate metabolic process"/>
    <property type="evidence" value="ECO:0007669"/>
    <property type="project" value="InterPro"/>
</dbReference>
<dbReference type="Pfam" id="PF02446">
    <property type="entry name" value="Glyco_hydro_77"/>
    <property type="match status" value="1"/>
</dbReference>
<proteinExistence type="inferred from homology"/>
<evidence type="ECO:0000256" key="9">
    <source>
        <dbReference type="ARBA" id="ARBA00031501"/>
    </source>
</evidence>
<reference evidence="10 11" key="1">
    <citation type="journal article" date="2011" name="PLoS Pathog.">
        <title>Dynamic evolution of pathogenicity revealed by sequencing and comparative genomics of 19 Pseudomonas syringae isolates.</title>
        <authorList>
            <person name="Baltrus D.A."/>
            <person name="Nishimura M.T."/>
            <person name="Romanchuk A."/>
            <person name="Chang J.H."/>
            <person name="Mukhtar M.S."/>
            <person name="Cherkis K."/>
            <person name="Roach J."/>
            <person name="Grant S.R."/>
            <person name="Jones C.D."/>
            <person name="Dangl J.L."/>
        </authorList>
    </citation>
    <scope>NUCLEOTIDE SEQUENCE [LARGE SCALE GENOMIC DNA]</scope>
    <source>
        <strain evidence="10 11">1704B</strain>
    </source>
</reference>
<dbReference type="AlphaFoldDB" id="F3GJQ0"/>
<dbReference type="HOGENOM" id="CLU_1131140_0_0_6"/>
<sequence length="246" mass="27610">TVSAPPDILNRAGQSWGISAFSPDGLKRNGFRAFIEMLRANFAHAGGLRIDHVMGLQRLWVIPQGAPPSEGAYLNFPLDDMLRLLSLESWRHKAIVLGEDLGTVPEGLSEKLSARAILGMRVLLFEQNNGQFKPILDWSDQALATTSTHDLPTLAGWLSELDIEWNARLGHIDDQHESQWREERTREYESLRRALSQNIDSMPSDTEDPAQIIDAQHQRIIAALLSLQHFNALPCFTGRLRRCTVA</sequence>
<dbReference type="Gene3D" id="3.20.20.80">
    <property type="entry name" value="Glycosidases"/>
    <property type="match status" value="1"/>
</dbReference>
<name>F3GJQ0_PSESJ</name>
<dbReference type="Proteomes" id="UP000004986">
    <property type="component" value="Unassembled WGS sequence"/>
</dbReference>
<dbReference type="SUPFAM" id="SSF51445">
    <property type="entry name" value="(Trans)glycosidases"/>
    <property type="match status" value="1"/>
</dbReference>
<dbReference type="PANTHER" id="PTHR32438:SF5">
    <property type="entry name" value="4-ALPHA-GLUCANOTRANSFERASE DPE1, CHLOROPLASTIC_AMYLOPLASTIC"/>
    <property type="match status" value="1"/>
</dbReference>
<dbReference type="PANTHER" id="PTHR32438">
    <property type="entry name" value="4-ALPHA-GLUCANOTRANSFERASE DPE1, CHLOROPLASTIC/AMYLOPLASTIC"/>
    <property type="match status" value="1"/>
</dbReference>
<comment type="similarity">
    <text evidence="2">Belongs to the disproportionating enzyme family.</text>
</comment>
<evidence type="ECO:0000256" key="3">
    <source>
        <dbReference type="ARBA" id="ARBA00012560"/>
    </source>
</evidence>